<organism evidence="3 4">
    <name type="scientific">Phreatobacter cathodiphilus</name>
    <dbReference type="NCBI Taxonomy" id="1868589"/>
    <lineage>
        <taxon>Bacteria</taxon>
        <taxon>Pseudomonadati</taxon>
        <taxon>Pseudomonadota</taxon>
        <taxon>Alphaproteobacteria</taxon>
        <taxon>Hyphomicrobiales</taxon>
        <taxon>Phreatobacteraceae</taxon>
        <taxon>Phreatobacter</taxon>
    </lineage>
</organism>
<feature type="chain" id="PRO_5015713725" evidence="2">
    <location>
        <begin position="23"/>
        <end position="323"/>
    </location>
</feature>
<feature type="signal peptide" evidence="2">
    <location>
        <begin position="1"/>
        <end position="22"/>
    </location>
</feature>
<sequence>MPSRRLVLAGLSSLALATAARAFPERPLRLIVPFAPGGSTDVAARLLAEALGPVIGQSVIVENRAGANGAVASDAVIRSEPDGHVLLVASASTHGVNPAVARRLSFDPVADFAPVTMIGTTPLVLVTSPAFGVTTLAAFMTRLREEPGKHSYASAGAGSITHLAGELFKLKAELPDVVHVPYRGGGPAMQAVLTGEVAFTIESLASAASLIEGKRVLALAVGSPTRQAVLRDVPTFAEAGLPGVELATWNMLLAPKATPPERIEKLGQAARTALAGETLRARLAAAGTTAIADASSEQTGRYLAAQIEGFRAVVKAAQIALAD</sequence>
<dbReference type="OrthoDB" id="7263028at2"/>
<dbReference type="Proteomes" id="UP000237889">
    <property type="component" value="Chromosome"/>
</dbReference>
<dbReference type="PANTHER" id="PTHR42928">
    <property type="entry name" value="TRICARBOXYLATE-BINDING PROTEIN"/>
    <property type="match status" value="1"/>
</dbReference>
<dbReference type="SUPFAM" id="SSF53850">
    <property type="entry name" value="Periplasmic binding protein-like II"/>
    <property type="match status" value="1"/>
</dbReference>
<evidence type="ECO:0000313" key="4">
    <source>
        <dbReference type="Proteomes" id="UP000237889"/>
    </source>
</evidence>
<protein>
    <submittedName>
        <fullName evidence="3">Tripartite tricarboxylate transporter substrate binding protein</fullName>
    </submittedName>
</protein>
<name>A0A2S0N815_9HYPH</name>
<evidence type="ECO:0000256" key="1">
    <source>
        <dbReference type="ARBA" id="ARBA00006987"/>
    </source>
</evidence>
<comment type="similarity">
    <text evidence="1">Belongs to the UPF0065 (bug) family.</text>
</comment>
<dbReference type="RefSeq" id="WP_106747640.1">
    <property type="nucleotide sequence ID" value="NZ_CP027668.1"/>
</dbReference>
<dbReference type="PANTHER" id="PTHR42928:SF5">
    <property type="entry name" value="BLR1237 PROTEIN"/>
    <property type="match status" value="1"/>
</dbReference>
<evidence type="ECO:0000313" key="3">
    <source>
        <dbReference type="EMBL" id="AVO44310.1"/>
    </source>
</evidence>
<dbReference type="AlphaFoldDB" id="A0A2S0N815"/>
<dbReference type="Gene3D" id="3.40.190.150">
    <property type="entry name" value="Bordetella uptake gene, domain 1"/>
    <property type="match status" value="1"/>
</dbReference>
<keyword evidence="2" id="KW-0732">Signal</keyword>
<dbReference type="Gene3D" id="3.40.190.10">
    <property type="entry name" value="Periplasmic binding protein-like II"/>
    <property type="match status" value="1"/>
</dbReference>
<proteinExistence type="inferred from homology"/>
<dbReference type="EMBL" id="CP027668">
    <property type="protein sequence ID" value="AVO44310.1"/>
    <property type="molecule type" value="Genomic_DNA"/>
</dbReference>
<dbReference type="InterPro" id="IPR042100">
    <property type="entry name" value="Bug_dom1"/>
</dbReference>
<evidence type="ECO:0000256" key="2">
    <source>
        <dbReference type="SAM" id="SignalP"/>
    </source>
</evidence>
<keyword evidence="4" id="KW-1185">Reference proteome</keyword>
<dbReference type="KEGG" id="phr:C6569_04080"/>
<dbReference type="PIRSF" id="PIRSF017082">
    <property type="entry name" value="YflP"/>
    <property type="match status" value="1"/>
</dbReference>
<reference evidence="3 4" key="1">
    <citation type="submission" date="2018-03" db="EMBL/GenBank/DDBJ databases">
        <title>Genome sequencing of Phreatobacter sp.</title>
        <authorList>
            <person name="Kim S.-J."/>
            <person name="Heo J."/>
            <person name="Kwon S.-W."/>
        </authorList>
    </citation>
    <scope>NUCLEOTIDE SEQUENCE [LARGE SCALE GENOMIC DNA]</scope>
    <source>
        <strain evidence="3 4">S-12</strain>
    </source>
</reference>
<dbReference type="InterPro" id="IPR005064">
    <property type="entry name" value="BUG"/>
</dbReference>
<gene>
    <name evidence="3" type="ORF">C6569_04080</name>
</gene>
<dbReference type="Pfam" id="PF03401">
    <property type="entry name" value="TctC"/>
    <property type="match status" value="1"/>
</dbReference>
<accession>A0A2S0N815</accession>